<reference evidence="1" key="2">
    <citation type="journal article" date="2015" name="Fish Shellfish Immunol.">
        <title>Early steps in the European eel (Anguilla anguilla)-Vibrio vulnificus interaction in the gills: Role of the RtxA13 toxin.</title>
        <authorList>
            <person name="Callol A."/>
            <person name="Pajuelo D."/>
            <person name="Ebbesson L."/>
            <person name="Teles M."/>
            <person name="MacKenzie S."/>
            <person name="Amaro C."/>
        </authorList>
    </citation>
    <scope>NUCLEOTIDE SEQUENCE</scope>
</reference>
<sequence>MDILYFCHYRYIYRKHYKNIALKVKPFIFQCGSW</sequence>
<accession>A0A0E9VHG0</accession>
<proteinExistence type="predicted"/>
<dbReference type="EMBL" id="GBXM01031919">
    <property type="protein sequence ID" value="JAH76658.1"/>
    <property type="molecule type" value="Transcribed_RNA"/>
</dbReference>
<reference evidence="1" key="1">
    <citation type="submission" date="2014-11" db="EMBL/GenBank/DDBJ databases">
        <authorList>
            <person name="Amaro Gonzalez C."/>
        </authorList>
    </citation>
    <scope>NUCLEOTIDE SEQUENCE</scope>
</reference>
<name>A0A0E9VHG0_ANGAN</name>
<dbReference type="AlphaFoldDB" id="A0A0E9VHG0"/>
<protein>
    <submittedName>
        <fullName evidence="1">Uncharacterized protein</fullName>
    </submittedName>
</protein>
<evidence type="ECO:0000313" key="1">
    <source>
        <dbReference type="EMBL" id="JAH76658.1"/>
    </source>
</evidence>
<organism evidence="1">
    <name type="scientific">Anguilla anguilla</name>
    <name type="common">European freshwater eel</name>
    <name type="synonym">Muraena anguilla</name>
    <dbReference type="NCBI Taxonomy" id="7936"/>
    <lineage>
        <taxon>Eukaryota</taxon>
        <taxon>Metazoa</taxon>
        <taxon>Chordata</taxon>
        <taxon>Craniata</taxon>
        <taxon>Vertebrata</taxon>
        <taxon>Euteleostomi</taxon>
        <taxon>Actinopterygii</taxon>
        <taxon>Neopterygii</taxon>
        <taxon>Teleostei</taxon>
        <taxon>Anguilliformes</taxon>
        <taxon>Anguillidae</taxon>
        <taxon>Anguilla</taxon>
    </lineage>
</organism>